<accession>A0A317C6Q9</accession>
<dbReference type="EMBL" id="QGKL01000042">
    <property type="protein sequence ID" value="PWQ93997.1"/>
    <property type="molecule type" value="Genomic_DNA"/>
</dbReference>
<dbReference type="GO" id="GO:0003700">
    <property type="term" value="F:DNA-binding transcription factor activity"/>
    <property type="evidence" value="ECO:0007669"/>
    <property type="project" value="InterPro"/>
</dbReference>
<gene>
    <name evidence="3" type="ORF">DKT75_17740</name>
</gene>
<evidence type="ECO:0000313" key="3">
    <source>
        <dbReference type="EMBL" id="PWQ93997.1"/>
    </source>
</evidence>
<organism evidence="3 4">
    <name type="scientific">Leucothrix arctica</name>
    <dbReference type="NCBI Taxonomy" id="1481894"/>
    <lineage>
        <taxon>Bacteria</taxon>
        <taxon>Pseudomonadati</taxon>
        <taxon>Pseudomonadota</taxon>
        <taxon>Gammaproteobacteria</taxon>
        <taxon>Thiotrichales</taxon>
        <taxon>Thiotrichaceae</taxon>
        <taxon>Leucothrix</taxon>
    </lineage>
</organism>
<comment type="caution">
    <text evidence="3">The sequence shown here is derived from an EMBL/GenBank/DDBJ whole genome shotgun (WGS) entry which is preliminary data.</text>
</comment>
<dbReference type="OrthoDB" id="9803659at2"/>
<dbReference type="PANTHER" id="PTHR30204">
    <property type="entry name" value="REDOX-CYCLING DRUG-SENSING TRANSCRIPTIONAL ACTIVATOR SOXR"/>
    <property type="match status" value="1"/>
</dbReference>
<dbReference type="Proteomes" id="UP000245506">
    <property type="component" value="Unassembled WGS sequence"/>
</dbReference>
<name>A0A317C6Q9_9GAMM</name>
<protein>
    <submittedName>
        <fullName evidence="3">MerR family transcriptional regulator</fullName>
    </submittedName>
</protein>
<dbReference type="PROSITE" id="PS50937">
    <property type="entry name" value="HTH_MERR_2"/>
    <property type="match status" value="1"/>
</dbReference>
<evidence type="ECO:0000256" key="1">
    <source>
        <dbReference type="ARBA" id="ARBA00023125"/>
    </source>
</evidence>
<dbReference type="CDD" id="cd04776">
    <property type="entry name" value="HTH_GnyR"/>
    <property type="match status" value="1"/>
</dbReference>
<dbReference type="SUPFAM" id="SSF46955">
    <property type="entry name" value="Putative DNA-binding domain"/>
    <property type="match status" value="1"/>
</dbReference>
<dbReference type="GO" id="GO:0003677">
    <property type="term" value="F:DNA binding"/>
    <property type="evidence" value="ECO:0007669"/>
    <property type="project" value="UniProtKB-KW"/>
</dbReference>
<dbReference type="SMART" id="SM00422">
    <property type="entry name" value="HTH_MERR"/>
    <property type="match status" value="1"/>
</dbReference>
<dbReference type="InterPro" id="IPR009061">
    <property type="entry name" value="DNA-bd_dom_put_sf"/>
</dbReference>
<dbReference type="Pfam" id="PF13411">
    <property type="entry name" value="MerR_1"/>
    <property type="match status" value="1"/>
</dbReference>
<dbReference type="PANTHER" id="PTHR30204:SF58">
    <property type="entry name" value="HTH-TYPE TRANSCRIPTIONAL REGULATOR YFMP"/>
    <property type="match status" value="1"/>
</dbReference>
<dbReference type="InterPro" id="IPR000551">
    <property type="entry name" value="MerR-type_HTH_dom"/>
</dbReference>
<proteinExistence type="predicted"/>
<evidence type="ECO:0000313" key="4">
    <source>
        <dbReference type="Proteomes" id="UP000245506"/>
    </source>
</evidence>
<dbReference type="Gene3D" id="1.10.1660.10">
    <property type="match status" value="1"/>
</dbReference>
<feature type="domain" description="HTH merR-type" evidence="2">
    <location>
        <begin position="5"/>
        <end position="72"/>
    </location>
</feature>
<reference evidence="3 4" key="1">
    <citation type="submission" date="2018-05" db="EMBL/GenBank/DDBJ databases">
        <title>Leucothrix arctica sp. nov., isolated from Arctic seawater.</title>
        <authorList>
            <person name="Choi A."/>
            <person name="Baek K."/>
        </authorList>
    </citation>
    <scope>NUCLEOTIDE SEQUENCE [LARGE SCALE GENOMIC DNA]</scope>
    <source>
        <strain evidence="3 4">IMCC9719</strain>
    </source>
</reference>
<evidence type="ECO:0000259" key="2">
    <source>
        <dbReference type="PROSITE" id="PS50937"/>
    </source>
</evidence>
<sequence length="132" mass="15123">MDEQLYTISELSVLFGISTRAIRFYETKQLLNPQRVGGNRVYNNSDRVRLKLILRAKRLGFSLADIHEYIGLYDADPDHREQIQVLLSKLSVRKKELIQQQKDIATTISELEALETICMDQMSGMEDSSDSG</sequence>
<dbReference type="InterPro" id="IPR047057">
    <property type="entry name" value="MerR_fam"/>
</dbReference>
<keyword evidence="1" id="KW-0238">DNA-binding</keyword>
<dbReference type="AlphaFoldDB" id="A0A317C6Q9"/>
<keyword evidence="4" id="KW-1185">Reference proteome</keyword>